<keyword evidence="3" id="KW-1185">Reference proteome</keyword>
<dbReference type="RefSeq" id="WP_145073548.1">
    <property type="nucleotide sequence ID" value="NZ_CP036298.1"/>
</dbReference>
<dbReference type="KEGG" id="ahel:Q31a_05530"/>
<dbReference type="EMBL" id="CP036298">
    <property type="protein sequence ID" value="QDV22269.1"/>
    <property type="molecule type" value="Genomic_DNA"/>
</dbReference>
<dbReference type="Proteomes" id="UP000318017">
    <property type="component" value="Chromosome"/>
</dbReference>
<organism evidence="2 3">
    <name type="scientific">Aureliella helgolandensis</name>
    <dbReference type="NCBI Taxonomy" id="2527968"/>
    <lineage>
        <taxon>Bacteria</taxon>
        <taxon>Pseudomonadati</taxon>
        <taxon>Planctomycetota</taxon>
        <taxon>Planctomycetia</taxon>
        <taxon>Pirellulales</taxon>
        <taxon>Pirellulaceae</taxon>
        <taxon>Aureliella</taxon>
    </lineage>
</organism>
<evidence type="ECO:0000256" key="1">
    <source>
        <dbReference type="SAM" id="MobiDB-lite"/>
    </source>
</evidence>
<dbReference type="AlphaFoldDB" id="A0A518G0Z6"/>
<evidence type="ECO:0000313" key="3">
    <source>
        <dbReference type="Proteomes" id="UP000318017"/>
    </source>
</evidence>
<accession>A0A518G0Z6</accession>
<gene>
    <name evidence="2" type="ORF">Q31a_05530</name>
</gene>
<proteinExistence type="predicted"/>
<reference evidence="2 3" key="1">
    <citation type="submission" date="2019-02" db="EMBL/GenBank/DDBJ databases">
        <title>Deep-cultivation of Planctomycetes and their phenomic and genomic characterization uncovers novel biology.</title>
        <authorList>
            <person name="Wiegand S."/>
            <person name="Jogler M."/>
            <person name="Boedeker C."/>
            <person name="Pinto D."/>
            <person name="Vollmers J."/>
            <person name="Rivas-Marin E."/>
            <person name="Kohn T."/>
            <person name="Peeters S.H."/>
            <person name="Heuer A."/>
            <person name="Rast P."/>
            <person name="Oberbeckmann S."/>
            <person name="Bunk B."/>
            <person name="Jeske O."/>
            <person name="Meyerdierks A."/>
            <person name="Storesund J.E."/>
            <person name="Kallscheuer N."/>
            <person name="Luecker S."/>
            <person name="Lage O.M."/>
            <person name="Pohl T."/>
            <person name="Merkel B.J."/>
            <person name="Hornburger P."/>
            <person name="Mueller R.-W."/>
            <person name="Bruemmer F."/>
            <person name="Labrenz M."/>
            <person name="Spormann A.M."/>
            <person name="Op den Camp H."/>
            <person name="Overmann J."/>
            <person name="Amann R."/>
            <person name="Jetten M.S.M."/>
            <person name="Mascher T."/>
            <person name="Medema M.H."/>
            <person name="Devos D.P."/>
            <person name="Kaster A.-K."/>
            <person name="Ovreas L."/>
            <person name="Rohde M."/>
            <person name="Galperin M.Y."/>
            <person name="Jogler C."/>
        </authorList>
    </citation>
    <scope>NUCLEOTIDE SEQUENCE [LARGE SCALE GENOMIC DNA]</scope>
    <source>
        <strain evidence="2 3">Q31a</strain>
    </source>
</reference>
<feature type="region of interest" description="Disordered" evidence="1">
    <location>
        <begin position="171"/>
        <end position="201"/>
    </location>
</feature>
<sequence>MALRIGEYVRAGELRNNRRNGVYGWIEFAADYGIRIELTGNLKGELEGKNFRLQVPLPPDAAQLEPGTFPDEIEQLADRQIGVVGEMELRSVRIPLLPLDQWRKLSPQEKIANSEEQKCLYLEWFSQNGRVVAEILAPEIELLPDDLGDDDSEDEDEERYGLGFTEVRVGEDDETGNNFVLDGSDEEDDEEEEDDNPYGLFDENLDRKVAESLGPIVDQEFDEREPPSEGGLRAWDQAIPGLDPETKAMYEQWDEIFEGKKDEPLSYLFETPLKLPKPDAVLTDEEALPLVTAILAQLALLSVALDVCEHFTPLDTYQLLMTEILPTAKVHPNLAATEMVQHYSTSDYCDECEAEFERELGDDSTDSPDPEAT</sequence>
<dbReference type="OrthoDB" id="270352at2"/>
<evidence type="ECO:0000313" key="2">
    <source>
        <dbReference type="EMBL" id="QDV22269.1"/>
    </source>
</evidence>
<feature type="compositionally biased region" description="Acidic residues" evidence="1">
    <location>
        <begin position="183"/>
        <end position="196"/>
    </location>
</feature>
<name>A0A518G0Z6_9BACT</name>
<protein>
    <submittedName>
        <fullName evidence="2">Uncharacterized protein</fullName>
    </submittedName>
</protein>